<reference evidence="11" key="1">
    <citation type="submission" date="2021-01" db="EMBL/GenBank/DDBJ databases">
        <authorList>
            <person name="Corre E."/>
            <person name="Pelletier E."/>
            <person name="Niang G."/>
            <person name="Scheremetjew M."/>
            <person name="Finn R."/>
            <person name="Kale V."/>
            <person name="Holt S."/>
            <person name="Cochrane G."/>
            <person name="Meng A."/>
            <person name="Brown T."/>
            <person name="Cohen L."/>
        </authorList>
    </citation>
    <scope>NUCLEOTIDE SEQUENCE</scope>
    <source>
        <strain evidence="11">CCCM811</strain>
    </source>
</reference>
<proteinExistence type="inferred from homology"/>
<evidence type="ECO:0000256" key="4">
    <source>
        <dbReference type="ARBA" id="ARBA00022729"/>
    </source>
</evidence>
<dbReference type="GO" id="GO:0016020">
    <property type="term" value="C:membrane"/>
    <property type="evidence" value="ECO:0007669"/>
    <property type="project" value="UniProtKB-SubCell"/>
</dbReference>
<evidence type="ECO:0000256" key="9">
    <source>
        <dbReference type="SAM" id="SignalP"/>
    </source>
</evidence>
<comment type="subcellular location">
    <subcellularLocation>
        <location evidence="1 7">Membrane</location>
        <topology evidence="1 7">Single-pass type I membrane protein</topology>
    </subcellularLocation>
</comment>
<evidence type="ECO:0000259" key="10">
    <source>
        <dbReference type="PROSITE" id="PS50866"/>
    </source>
</evidence>
<evidence type="ECO:0000313" key="11">
    <source>
        <dbReference type="EMBL" id="CAE0645078.1"/>
    </source>
</evidence>
<name>A0A7S4DEC2_9EUKA</name>
<evidence type="ECO:0000256" key="2">
    <source>
        <dbReference type="ARBA" id="ARBA00007104"/>
    </source>
</evidence>
<evidence type="ECO:0000256" key="6">
    <source>
        <dbReference type="ARBA" id="ARBA00023136"/>
    </source>
</evidence>
<dbReference type="InterPro" id="IPR009038">
    <property type="entry name" value="GOLD_dom"/>
</dbReference>
<evidence type="ECO:0000256" key="1">
    <source>
        <dbReference type="ARBA" id="ARBA00004479"/>
    </source>
</evidence>
<dbReference type="Pfam" id="PF01105">
    <property type="entry name" value="EMP24_GP25L"/>
    <property type="match status" value="1"/>
</dbReference>
<feature type="signal peptide" evidence="9">
    <location>
        <begin position="1"/>
        <end position="22"/>
    </location>
</feature>
<keyword evidence="4 9" id="KW-0732">Signal</keyword>
<feature type="domain" description="GOLD" evidence="10">
    <location>
        <begin position="32"/>
        <end position="128"/>
    </location>
</feature>
<keyword evidence="3 7" id="KW-0812">Transmembrane</keyword>
<protein>
    <recommendedName>
        <fullName evidence="10">GOLD domain-containing protein</fullName>
    </recommendedName>
</protein>
<organism evidence="11">
    <name type="scientific">Lotharella globosa</name>
    <dbReference type="NCBI Taxonomy" id="91324"/>
    <lineage>
        <taxon>Eukaryota</taxon>
        <taxon>Sar</taxon>
        <taxon>Rhizaria</taxon>
        <taxon>Cercozoa</taxon>
        <taxon>Chlorarachniophyceae</taxon>
        <taxon>Lotharella</taxon>
    </lineage>
</organism>
<evidence type="ECO:0000256" key="7">
    <source>
        <dbReference type="RuleBase" id="RU003827"/>
    </source>
</evidence>
<sequence length="218" mass="24922">MVTSPGGLLLLLAAQLLPVVDGYYFFLSKDVPRCFIEDVPHDMLVMGNYKVPRDAKDIVVFVVTAPGARDRKHDINGEEIMIHKAVSGEGKFVFTAHDDGEHLICAYVNETHPLYRAQNFKVELKFDIGEHAANYDDMAKSEHLSAIELEVRKLVDIVRDIRSQQQYLREREVSFRDISDSTNSSVMWWSFLQTIVLIGSGAWQVYQLKTIFNAKKWD</sequence>
<evidence type="ECO:0000256" key="5">
    <source>
        <dbReference type="ARBA" id="ARBA00022989"/>
    </source>
</evidence>
<feature type="transmembrane region" description="Helical" evidence="8">
    <location>
        <begin position="186"/>
        <end position="206"/>
    </location>
</feature>
<keyword evidence="5 8" id="KW-1133">Transmembrane helix</keyword>
<comment type="similarity">
    <text evidence="2 7">Belongs to the EMP24/GP25L family.</text>
</comment>
<dbReference type="InterPro" id="IPR015720">
    <property type="entry name" value="Emp24-like"/>
</dbReference>
<gene>
    <name evidence="11" type="ORF">LGLO00237_LOCUS1043</name>
</gene>
<evidence type="ECO:0000256" key="3">
    <source>
        <dbReference type="ARBA" id="ARBA00022692"/>
    </source>
</evidence>
<dbReference type="EMBL" id="HBIV01001508">
    <property type="protein sequence ID" value="CAE0645078.1"/>
    <property type="molecule type" value="Transcribed_RNA"/>
</dbReference>
<dbReference type="AlphaFoldDB" id="A0A7S4DEC2"/>
<dbReference type="PANTHER" id="PTHR22811">
    <property type="entry name" value="TRANSMEMBRANE EMP24 DOMAIN-CONTAINING PROTEIN"/>
    <property type="match status" value="1"/>
</dbReference>
<evidence type="ECO:0000256" key="8">
    <source>
        <dbReference type="SAM" id="Phobius"/>
    </source>
</evidence>
<dbReference type="PROSITE" id="PS50866">
    <property type="entry name" value="GOLD"/>
    <property type="match status" value="1"/>
</dbReference>
<feature type="chain" id="PRO_5031019415" description="GOLD domain-containing protein" evidence="9">
    <location>
        <begin position="23"/>
        <end position="218"/>
    </location>
</feature>
<accession>A0A7S4DEC2</accession>
<keyword evidence="6 8" id="KW-0472">Membrane</keyword>
<dbReference type="SMART" id="SM01190">
    <property type="entry name" value="EMP24_GP25L"/>
    <property type="match status" value="1"/>
</dbReference>